<sequence length="112" mass="12565">MKKFPLWLTYTLLRLAFFVVPFVVLLLFNISWWIAVIIAALIGLSASYIFLARFRNQMSTAIHEARQKSRSGAKSADEMHEDSVSAEPAATLPSPAARRTAQRSSNKPRRSA</sequence>
<organism evidence="3">
    <name type="scientific">freshwater metagenome</name>
    <dbReference type="NCBI Taxonomy" id="449393"/>
    <lineage>
        <taxon>unclassified sequences</taxon>
        <taxon>metagenomes</taxon>
        <taxon>ecological metagenomes</taxon>
    </lineage>
</organism>
<dbReference type="Pfam" id="PF14012">
    <property type="entry name" value="DUF4229"/>
    <property type="match status" value="1"/>
</dbReference>
<gene>
    <name evidence="3" type="ORF">UFOPK3516_01148</name>
</gene>
<accession>A0A6J7GJV0</accession>
<protein>
    <submittedName>
        <fullName evidence="3">Unannotated protein</fullName>
    </submittedName>
</protein>
<reference evidence="3" key="1">
    <citation type="submission" date="2020-05" db="EMBL/GenBank/DDBJ databases">
        <authorList>
            <person name="Chiriac C."/>
            <person name="Salcher M."/>
            <person name="Ghai R."/>
            <person name="Kavagutti S V."/>
        </authorList>
    </citation>
    <scope>NUCLEOTIDE SEQUENCE</scope>
</reference>
<proteinExistence type="predicted"/>
<keyword evidence="2" id="KW-0812">Transmembrane</keyword>
<feature type="region of interest" description="Disordered" evidence="1">
    <location>
        <begin position="65"/>
        <end position="112"/>
    </location>
</feature>
<evidence type="ECO:0000313" key="3">
    <source>
        <dbReference type="EMBL" id="CAB4905195.1"/>
    </source>
</evidence>
<feature type="transmembrane region" description="Helical" evidence="2">
    <location>
        <begin position="32"/>
        <end position="51"/>
    </location>
</feature>
<dbReference type="EMBL" id="CAFBMB010000100">
    <property type="protein sequence ID" value="CAB4905195.1"/>
    <property type="molecule type" value="Genomic_DNA"/>
</dbReference>
<dbReference type="InterPro" id="IPR025323">
    <property type="entry name" value="DUF4229"/>
</dbReference>
<name>A0A6J7GJV0_9ZZZZ</name>
<keyword evidence="2" id="KW-0472">Membrane</keyword>
<keyword evidence="2" id="KW-1133">Transmembrane helix</keyword>
<evidence type="ECO:0000256" key="1">
    <source>
        <dbReference type="SAM" id="MobiDB-lite"/>
    </source>
</evidence>
<dbReference type="AlphaFoldDB" id="A0A6J7GJV0"/>
<evidence type="ECO:0000256" key="2">
    <source>
        <dbReference type="SAM" id="Phobius"/>
    </source>
</evidence>
<feature type="transmembrane region" description="Helical" evidence="2">
    <location>
        <begin position="7"/>
        <end position="26"/>
    </location>
</feature>